<dbReference type="SUPFAM" id="SSF50249">
    <property type="entry name" value="Nucleic acid-binding proteins"/>
    <property type="match status" value="1"/>
</dbReference>
<dbReference type="Proteomes" id="UP000267342">
    <property type="component" value="Chromosome"/>
</dbReference>
<evidence type="ECO:0000256" key="4">
    <source>
        <dbReference type="ARBA" id="ARBA00023172"/>
    </source>
</evidence>
<dbReference type="Gene3D" id="2.40.50.140">
    <property type="entry name" value="Nucleic acid-binding proteins"/>
    <property type="match status" value="1"/>
</dbReference>
<gene>
    <name evidence="6" type="primary">ruvA</name>
    <name evidence="8" type="ORF">ZBT109_1457</name>
</gene>
<dbReference type="GO" id="GO:0000400">
    <property type="term" value="F:four-way junction DNA binding"/>
    <property type="evidence" value="ECO:0007669"/>
    <property type="project" value="UniProtKB-UniRule"/>
</dbReference>
<evidence type="ECO:0000256" key="2">
    <source>
        <dbReference type="ARBA" id="ARBA00022763"/>
    </source>
</evidence>
<dbReference type="Gene3D" id="1.10.150.20">
    <property type="entry name" value="5' to 3' exonuclease, C-terminal subdomain"/>
    <property type="match status" value="1"/>
</dbReference>
<keyword evidence="9" id="KW-1185">Reference proteome</keyword>
<dbReference type="InterPro" id="IPR012340">
    <property type="entry name" value="NA-bd_OB-fold"/>
</dbReference>
<evidence type="ECO:0000313" key="8">
    <source>
        <dbReference type="EMBL" id="BBG30217.1"/>
    </source>
</evidence>
<dbReference type="GO" id="GO:0009432">
    <property type="term" value="P:SOS response"/>
    <property type="evidence" value="ECO:0007669"/>
    <property type="project" value="UniProtKB-ARBA"/>
</dbReference>
<evidence type="ECO:0000256" key="1">
    <source>
        <dbReference type="ARBA" id="ARBA00022490"/>
    </source>
</evidence>
<evidence type="ECO:0000313" key="9">
    <source>
        <dbReference type="Proteomes" id="UP000267342"/>
    </source>
</evidence>
<dbReference type="InterPro" id="IPR036267">
    <property type="entry name" value="RuvA_C_sf"/>
</dbReference>
<dbReference type="HAMAP" id="MF_00031">
    <property type="entry name" value="DNA_HJ_migration_RuvA"/>
    <property type="match status" value="1"/>
</dbReference>
<comment type="subcellular location">
    <subcellularLocation>
        <location evidence="6">Cytoplasm</location>
    </subcellularLocation>
</comment>
<feature type="region of interest" description="Domain I" evidence="6">
    <location>
        <begin position="1"/>
        <end position="64"/>
    </location>
</feature>
<keyword evidence="8" id="KW-0378">Hydrolase</keyword>
<comment type="caution">
    <text evidence="6">Lacks conserved residue(s) required for the propagation of feature annotation.</text>
</comment>
<dbReference type="InterPro" id="IPR000085">
    <property type="entry name" value="RuvA"/>
</dbReference>
<organism evidence="8 9">
    <name type="scientific">Zymobacter palmae</name>
    <dbReference type="NCBI Taxonomy" id="33074"/>
    <lineage>
        <taxon>Bacteria</taxon>
        <taxon>Pseudomonadati</taxon>
        <taxon>Pseudomonadota</taxon>
        <taxon>Gammaproteobacteria</taxon>
        <taxon>Oceanospirillales</taxon>
        <taxon>Halomonadaceae</taxon>
        <taxon>Zymobacter group</taxon>
        <taxon>Zymobacter</taxon>
    </lineage>
</organism>
<keyword evidence="5 6" id="KW-0234">DNA repair</keyword>
<sequence>MIGRLRGILIEKQPPLVVIDVQGVGYEVEAPINTILALPVLGETAVLFTHMVVREDAQLLYGFSNDTERRLFRELIKISGVGPRMALAILSGMDRAQLVRCLLDSDTKALTQLPGVGKKTAERLIIEMRDRLEKWPELKMGVPQGGDMLAALDEDAAPPDVASDHYADAEAALIALGYKPTEAARMLNGLDAADSTEALIKQALTRKISGSTPRGTRS</sequence>
<dbReference type="Pfam" id="PF07499">
    <property type="entry name" value="RuvA_C"/>
    <property type="match status" value="1"/>
</dbReference>
<comment type="subunit">
    <text evidence="6">Homotetramer. Forms an RuvA(8)-RuvB(12)-Holliday junction (HJ) complex. HJ DNA is sandwiched between 2 RuvA tetramers; dsDNA enters through RuvA and exits via RuvB. An RuvB hexamer assembles on each DNA strand where it exits the tetramer. Each RuvB hexamer is contacted by two RuvA subunits (via domain III) on 2 adjacent RuvB subunits; this complex drives branch migration. In the full resolvosome a probable DNA-RuvA(4)-RuvB(12)-RuvC(2) complex forms which resolves the HJ.</text>
</comment>
<keyword evidence="2 6" id="KW-0227">DNA damage</keyword>
<feature type="domain" description="Helix-hairpin-helix DNA-binding motif class 1" evidence="7">
    <location>
        <begin position="108"/>
        <end position="127"/>
    </location>
</feature>
<dbReference type="GO" id="GO:0006310">
    <property type="term" value="P:DNA recombination"/>
    <property type="evidence" value="ECO:0007669"/>
    <property type="project" value="UniProtKB-UniRule"/>
</dbReference>
<dbReference type="InterPro" id="IPR010994">
    <property type="entry name" value="RuvA_2-like"/>
</dbReference>
<dbReference type="InterPro" id="IPR011114">
    <property type="entry name" value="RuvA_C"/>
</dbReference>
<keyword evidence="1 6" id="KW-0963">Cytoplasm</keyword>
<dbReference type="AlphaFoldDB" id="A0A348HF15"/>
<keyword evidence="3 6" id="KW-0238">DNA-binding</keyword>
<evidence type="ECO:0000259" key="7">
    <source>
        <dbReference type="SMART" id="SM00278"/>
    </source>
</evidence>
<feature type="region of interest" description="Domain III" evidence="6">
    <location>
        <begin position="161"/>
        <end position="218"/>
    </location>
</feature>
<proteinExistence type="inferred from homology"/>
<dbReference type="SMART" id="SM00278">
    <property type="entry name" value="HhH1"/>
    <property type="match status" value="2"/>
</dbReference>
<keyword evidence="8" id="KW-0547">Nucleotide-binding</keyword>
<dbReference type="Pfam" id="PF01330">
    <property type="entry name" value="RuvA_N"/>
    <property type="match status" value="1"/>
</dbReference>
<dbReference type="Pfam" id="PF14520">
    <property type="entry name" value="HHH_5"/>
    <property type="match status" value="1"/>
</dbReference>
<dbReference type="InterPro" id="IPR003583">
    <property type="entry name" value="Hlx-hairpin-Hlx_DNA-bd_motif"/>
</dbReference>
<evidence type="ECO:0000256" key="3">
    <source>
        <dbReference type="ARBA" id="ARBA00023125"/>
    </source>
</evidence>
<evidence type="ECO:0000256" key="5">
    <source>
        <dbReference type="ARBA" id="ARBA00023204"/>
    </source>
</evidence>
<reference evidence="8 9" key="1">
    <citation type="submission" date="2018-09" db="EMBL/GenBank/DDBJ databases">
        <title>Zymobacter palmae IAM14233 (=T109) whole genome analysis.</title>
        <authorList>
            <person name="Yanase H."/>
        </authorList>
    </citation>
    <scope>NUCLEOTIDE SEQUENCE [LARGE SCALE GENOMIC DNA]</scope>
    <source>
        <strain evidence="8 9">IAM14233</strain>
    </source>
</reference>
<comment type="domain">
    <text evidence="6">Has three domains with a flexible linker between the domains II and III and assumes an 'L' shape. Domain III is highly mobile and contacts RuvB.</text>
</comment>
<dbReference type="Gene3D" id="1.10.8.10">
    <property type="entry name" value="DNA helicase RuvA subunit, C-terminal domain"/>
    <property type="match status" value="1"/>
</dbReference>
<dbReference type="GO" id="GO:0006281">
    <property type="term" value="P:DNA repair"/>
    <property type="evidence" value="ECO:0007669"/>
    <property type="project" value="UniProtKB-UniRule"/>
</dbReference>
<dbReference type="GO" id="GO:0005737">
    <property type="term" value="C:cytoplasm"/>
    <property type="evidence" value="ECO:0007669"/>
    <property type="project" value="UniProtKB-SubCell"/>
</dbReference>
<dbReference type="KEGG" id="zpl:ZBT109_1457"/>
<dbReference type="GO" id="GO:0009378">
    <property type="term" value="F:four-way junction helicase activity"/>
    <property type="evidence" value="ECO:0007669"/>
    <property type="project" value="InterPro"/>
</dbReference>
<name>A0A348HF15_9GAMM</name>
<dbReference type="GO" id="GO:0005524">
    <property type="term" value="F:ATP binding"/>
    <property type="evidence" value="ECO:0007669"/>
    <property type="project" value="InterPro"/>
</dbReference>
<dbReference type="NCBIfam" id="TIGR00084">
    <property type="entry name" value="ruvA"/>
    <property type="match status" value="1"/>
</dbReference>
<comment type="similarity">
    <text evidence="6">Belongs to the RuvA family.</text>
</comment>
<dbReference type="STRING" id="1123510.GCA_000620025_00455"/>
<feature type="domain" description="Helix-hairpin-helix DNA-binding motif class 1" evidence="7">
    <location>
        <begin position="73"/>
        <end position="92"/>
    </location>
</feature>
<comment type="function">
    <text evidence="6">The RuvA-RuvB-RuvC complex processes Holliday junction (HJ) DNA during genetic recombination and DNA repair, while the RuvA-RuvB complex plays an important role in the rescue of blocked DNA replication forks via replication fork reversal (RFR). RuvA specifically binds to HJ cruciform DNA, conferring on it an open structure. The RuvB hexamer acts as an ATP-dependent pump, pulling dsDNA into and through the RuvAB complex. HJ branch migration allows RuvC to scan DNA until it finds its consensus sequence, where it cleaves and resolves the cruciform DNA.</text>
</comment>
<dbReference type="InterPro" id="IPR013849">
    <property type="entry name" value="DNA_helicase_Holl-junc_RuvA_I"/>
</dbReference>
<dbReference type="SUPFAM" id="SSF47781">
    <property type="entry name" value="RuvA domain 2-like"/>
    <property type="match status" value="1"/>
</dbReference>
<dbReference type="EMBL" id="AP018933">
    <property type="protein sequence ID" value="BBG30217.1"/>
    <property type="molecule type" value="Genomic_DNA"/>
</dbReference>
<accession>A0A348HF15</accession>
<dbReference type="GO" id="GO:0009379">
    <property type="term" value="C:Holliday junction helicase complex"/>
    <property type="evidence" value="ECO:0007669"/>
    <property type="project" value="InterPro"/>
</dbReference>
<dbReference type="CDD" id="cd14332">
    <property type="entry name" value="UBA_RuvA_C"/>
    <property type="match status" value="1"/>
</dbReference>
<keyword evidence="8" id="KW-0347">Helicase</keyword>
<keyword evidence="8" id="KW-0067">ATP-binding</keyword>
<dbReference type="GO" id="GO:0048476">
    <property type="term" value="C:Holliday junction resolvase complex"/>
    <property type="evidence" value="ECO:0007669"/>
    <property type="project" value="UniProtKB-UniRule"/>
</dbReference>
<dbReference type="FunFam" id="2.40.50.140:FF:000083">
    <property type="entry name" value="Holliday junction ATP-dependent DNA helicase RuvA"/>
    <property type="match status" value="1"/>
</dbReference>
<evidence type="ECO:0000256" key="6">
    <source>
        <dbReference type="HAMAP-Rule" id="MF_00031"/>
    </source>
</evidence>
<protein>
    <recommendedName>
        <fullName evidence="6">Holliday junction branch migration complex subunit RuvA</fullName>
    </recommendedName>
</protein>
<dbReference type="SUPFAM" id="SSF46929">
    <property type="entry name" value="DNA helicase RuvA subunit, C-terminal domain"/>
    <property type="match status" value="1"/>
</dbReference>
<keyword evidence="4 6" id="KW-0233">DNA recombination</keyword>
<dbReference type="OrthoDB" id="5293449at2"/>
<dbReference type="RefSeq" id="WP_027705798.1">
    <property type="nucleotide sequence ID" value="NZ_AP018933.1"/>
</dbReference>